<protein>
    <submittedName>
        <fullName evidence="1 3">Uncharacterized protein</fullName>
    </submittedName>
</protein>
<organism evidence="1">
    <name type="scientific">Strongyloides ratti</name>
    <name type="common">Parasitic roundworm</name>
    <dbReference type="NCBI Taxonomy" id="34506"/>
    <lineage>
        <taxon>Eukaryota</taxon>
        <taxon>Metazoa</taxon>
        <taxon>Ecdysozoa</taxon>
        <taxon>Nematoda</taxon>
        <taxon>Chromadorea</taxon>
        <taxon>Rhabditida</taxon>
        <taxon>Tylenchina</taxon>
        <taxon>Panagrolaimomorpha</taxon>
        <taxon>Strongyloidoidea</taxon>
        <taxon>Strongyloididae</taxon>
        <taxon>Strongyloides</taxon>
    </lineage>
</organism>
<gene>
    <name evidence="1 3 4" type="ORF">SRAE_1000287500</name>
</gene>
<evidence type="ECO:0000313" key="4">
    <source>
        <dbReference type="WormBase" id="SRAE_1000287500"/>
    </source>
</evidence>
<evidence type="ECO:0000313" key="3">
    <source>
        <dbReference type="WBParaSite" id="SRAE_1000287500.1"/>
    </source>
</evidence>
<dbReference type="WormBase" id="SRAE_1000287500">
    <property type="protein sequence ID" value="SRP02740"/>
    <property type="gene ID" value="WBGene00259492"/>
</dbReference>
<name>A0A090L4H8_STRRB</name>
<dbReference type="GeneID" id="36376987"/>
<evidence type="ECO:0000313" key="1">
    <source>
        <dbReference type="EMBL" id="CEF64622.1"/>
    </source>
</evidence>
<dbReference type="Proteomes" id="UP000035682">
    <property type="component" value="Unplaced"/>
</dbReference>
<evidence type="ECO:0000313" key="2">
    <source>
        <dbReference type="Proteomes" id="UP000035682"/>
    </source>
</evidence>
<reference evidence="2" key="1">
    <citation type="submission" date="2014-09" db="EMBL/GenBank/DDBJ databases">
        <authorList>
            <person name="Martin A.A."/>
        </authorList>
    </citation>
    <scope>NUCLEOTIDE SEQUENCE</scope>
    <source>
        <strain evidence="2">ED321</strain>
    </source>
</reference>
<proteinExistence type="predicted"/>
<reference evidence="1" key="2">
    <citation type="submission" date="2014-09" db="EMBL/GenBank/DDBJ databases">
        <authorList>
            <person name="Aslett A.Martin."/>
        </authorList>
    </citation>
    <scope>NUCLEOTIDE SEQUENCE</scope>
    <source>
        <strain evidence="1">ED321 Heterogonic</strain>
    </source>
</reference>
<keyword evidence="2" id="KW-1185">Reference proteome</keyword>
<dbReference type="EMBL" id="LN609528">
    <property type="protein sequence ID" value="CEF64622.1"/>
    <property type="molecule type" value="Genomic_DNA"/>
</dbReference>
<dbReference type="WBParaSite" id="SRAE_1000287500.1">
    <property type="protein sequence ID" value="SRAE_1000287500.1"/>
    <property type="gene ID" value="WBGene00259492"/>
</dbReference>
<accession>A0A090L4H8</accession>
<dbReference type="AlphaFoldDB" id="A0A090L4H8"/>
<dbReference type="RefSeq" id="XP_024503823.1">
    <property type="nucleotide sequence ID" value="XM_024650002.1"/>
</dbReference>
<reference evidence="3" key="3">
    <citation type="submission" date="2020-12" db="UniProtKB">
        <authorList>
            <consortium name="WormBaseParasite"/>
        </authorList>
    </citation>
    <scope>IDENTIFICATION</scope>
</reference>
<sequence length="245" mass="28752">MLFVAGVLKDLLTKNTENAGQHSNLRKHYFFKNPQNTFNHINFFENLSNNKSFINNITIVNGKNGDQFTIYKNKVIRNNKEEEEFKNDKEDDEYKDDCESKGTGSFIDDNIWDEMKLNISSVSSNYSTTKSYLYKWQPRFLEKSLSSSSLEKTSSNINLENCRNKIKKQKICKINYDEIENICEKDLDYISTTQNHSIKISKDVLEKLISKYNLICGDNFKIEDEYIDDTYNDEGCFTHLQFHIL</sequence>
<dbReference type="CTD" id="36376987"/>